<dbReference type="EMBL" id="FONN01000008">
    <property type="protein sequence ID" value="SFE86934.1"/>
    <property type="molecule type" value="Genomic_DNA"/>
</dbReference>
<gene>
    <name evidence="1" type="ORF">SAMN04487969_108136</name>
</gene>
<keyword evidence="2" id="KW-1185">Reference proteome</keyword>
<sequence>MNFIRNFQLISEKISTPIREIDFKFVSSIRYYIDYNKHYDEVSFLEVGYVLEPALEKQRYQVLLGFSEVTLLNLSGFGGSFNQLVGFKINDMKDRNWEANQRYHVHDYENDVMSFYCKTIEVLSIKTIS</sequence>
<evidence type="ECO:0000313" key="1">
    <source>
        <dbReference type="EMBL" id="SFE86934.1"/>
    </source>
</evidence>
<dbReference type="AlphaFoldDB" id="A0A1I2E233"/>
<name>A0A1I2E233_9BACL</name>
<dbReference type="RefSeq" id="WP_046228902.1">
    <property type="nucleotide sequence ID" value="NZ_FONN01000008.1"/>
</dbReference>
<evidence type="ECO:0008006" key="3">
    <source>
        <dbReference type="Google" id="ProtNLM"/>
    </source>
</evidence>
<proteinExistence type="predicted"/>
<protein>
    <recommendedName>
        <fullName evidence="3">Immunity protein 50</fullName>
    </recommendedName>
</protein>
<reference evidence="2" key="1">
    <citation type="submission" date="2016-10" db="EMBL/GenBank/DDBJ databases">
        <authorList>
            <person name="Varghese N."/>
            <person name="Submissions S."/>
        </authorList>
    </citation>
    <scope>NUCLEOTIDE SEQUENCE [LARGE SCALE GENOMIC DNA]</scope>
    <source>
        <strain evidence="2">CGMCC 1.10223</strain>
    </source>
</reference>
<evidence type="ECO:0000313" key="2">
    <source>
        <dbReference type="Proteomes" id="UP000183410"/>
    </source>
</evidence>
<dbReference type="OrthoDB" id="2735059at2"/>
<accession>A0A1I2E233</accession>
<organism evidence="1 2">
    <name type="scientific">Paenibacillus algorifonticola</name>
    <dbReference type="NCBI Taxonomy" id="684063"/>
    <lineage>
        <taxon>Bacteria</taxon>
        <taxon>Bacillati</taxon>
        <taxon>Bacillota</taxon>
        <taxon>Bacilli</taxon>
        <taxon>Bacillales</taxon>
        <taxon>Paenibacillaceae</taxon>
        <taxon>Paenibacillus</taxon>
    </lineage>
</organism>
<dbReference type="Proteomes" id="UP000183410">
    <property type="component" value="Unassembled WGS sequence"/>
</dbReference>